<sequence>MRSTRAGDLHIKKDIFHWGALSIAQTIGDNELQEMIEVLDFPEFGNRILVRSVLPSSGQGVKVTMSIENSCIRGDGIARTKATAVVTDIKGSPVPDNTTVKWSVNDTSLFSIVPQSLTGEKFVSGEEKRAISLSTVSVKFPIVSIMGVFIKMDTRRQTNFFTGGSFLGRTITLGTILPFSNSEVIIDYVAGGVTETTIQSISGTTEGDSTFINAAVGNVRDSRSLCVRNSRNIVLSIVSDPSEHNLCLDGAHNSTIIAHVRDNGDEGQGIGINWGEDGPGEIDKTFTLVKNQTIEFEFVISQNFFTVNTKYKIVSVVGVWLAEEGKASTNLFSTSMHRTGSFNEREIILGTDLPDQRERVIIEYKARSIAIIQYTGPTTGTGPAISTITAKIDDGTQLGIEEELDITFVYRCPDEDGEIPGVDPATGLPTGQGLGGSRIKEPDCGDSSAAADSCDSEEGLEAQTECICGALTGEDGCPATEDGCREMCQEDYNENGFSSLHCEVETADDFCKRETGRSSGGVFEQCQINHEEATVDKCTERCVDHSVETGELSISGEGNICDDGEVTYTAVGGAGPYTWGASGGEGDPGLALSGDNNKKVTVTPPDKEVVAGTAYRLGLKVTNPASCPDGAFDCGNTVGCDGVEISGCTGPLGPAAEGNNWQVVCTTGGACESFLDCAPCGTACSGFAIGNPLDKRTQQMIDDGCLPCALSMDGVTITVTDAEGVSVVTVIS</sequence>
<evidence type="ECO:0000256" key="1">
    <source>
        <dbReference type="SAM" id="MobiDB-lite"/>
    </source>
</evidence>
<comment type="caution">
    <text evidence="2">The sequence shown here is derived from an EMBL/GenBank/DDBJ whole genome shotgun (WGS) entry which is preliminary data.</text>
</comment>
<organism evidence="2">
    <name type="scientific">marine sediment metagenome</name>
    <dbReference type="NCBI Taxonomy" id="412755"/>
    <lineage>
        <taxon>unclassified sequences</taxon>
        <taxon>metagenomes</taxon>
        <taxon>ecological metagenomes</taxon>
    </lineage>
</organism>
<evidence type="ECO:0000313" key="2">
    <source>
        <dbReference type="EMBL" id="KKL90474.1"/>
    </source>
</evidence>
<feature type="non-terminal residue" evidence="2">
    <location>
        <position position="732"/>
    </location>
</feature>
<dbReference type="EMBL" id="LAZR01019997">
    <property type="protein sequence ID" value="KKL90474.1"/>
    <property type="molecule type" value="Genomic_DNA"/>
</dbReference>
<proteinExistence type="predicted"/>
<protein>
    <submittedName>
        <fullName evidence="2">Uncharacterized protein</fullName>
    </submittedName>
</protein>
<gene>
    <name evidence="2" type="ORF">LCGC14_1904340</name>
</gene>
<name>A0A0F9FVI9_9ZZZZ</name>
<feature type="region of interest" description="Disordered" evidence="1">
    <location>
        <begin position="418"/>
        <end position="456"/>
    </location>
</feature>
<dbReference type="AlphaFoldDB" id="A0A0F9FVI9"/>
<reference evidence="2" key="1">
    <citation type="journal article" date="2015" name="Nature">
        <title>Complex archaea that bridge the gap between prokaryotes and eukaryotes.</title>
        <authorList>
            <person name="Spang A."/>
            <person name="Saw J.H."/>
            <person name="Jorgensen S.L."/>
            <person name="Zaremba-Niedzwiedzka K."/>
            <person name="Martijn J."/>
            <person name="Lind A.E."/>
            <person name="van Eijk R."/>
            <person name="Schleper C."/>
            <person name="Guy L."/>
            <person name="Ettema T.J."/>
        </authorList>
    </citation>
    <scope>NUCLEOTIDE SEQUENCE</scope>
</reference>
<accession>A0A0F9FVI9</accession>